<dbReference type="UniPathway" id="UPA00098">
    <property type="reaction ID" value="UER00361"/>
</dbReference>
<dbReference type="Pfam" id="PF14748">
    <property type="entry name" value="P5CR_dimer"/>
    <property type="match status" value="1"/>
</dbReference>
<sequence length="294" mass="31301">MANQAVQSVVSPLQQLQICFFGAGSMAEAILRGLTETQVAAPSKITVLNRQNADRLRELNGRYGVVPAITPESRIDALSSADIIVLGMKPKDAAEALLSLKPLLREDQMLVSLIAGLSIETMETLIGRKQPIVRTMPNTSSTIGLGATGISFSEAVSPQGRELSLAMFGAVGLTTVVEEPLLETVTAVSGSGPAYIYYMMEAMISAGVAQGLTQEAARELTVQTVLGAAEMVRQTGEEPADLRRKVTSPNGSTQAAIETLERQQFTEAVHQAMARCADRAREMGQAIAEQALDR</sequence>
<dbReference type="GO" id="GO:0055129">
    <property type="term" value="P:L-proline biosynthetic process"/>
    <property type="evidence" value="ECO:0007669"/>
    <property type="project" value="UniProtKB-UniRule"/>
</dbReference>
<proteinExistence type="inferred from homology"/>
<keyword evidence="4 6" id="KW-0560">Oxidoreductase</keyword>
<comment type="function">
    <text evidence="5 6">Catalyzes the reduction of 1-pyrroline-5-carboxylate (PCA) to L-proline.</text>
</comment>
<dbReference type="InterPro" id="IPR036291">
    <property type="entry name" value="NAD(P)-bd_dom_sf"/>
</dbReference>
<evidence type="ECO:0000259" key="9">
    <source>
        <dbReference type="Pfam" id="PF03807"/>
    </source>
</evidence>
<evidence type="ECO:0000256" key="5">
    <source>
        <dbReference type="ARBA" id="ARBA00058118"/>
    </source>
</evidence>
<comment type="subcellular location">
    <subcellularLocation>
        <location evidence="6">Cytoplasm</location>
    </subcellularLocation>
</comment>
<gene>
    <name evidence="6 11" type="primary">proC</name>
    <name evidence="11" type="ORF">H4Q31_04355</name>
</gene>
<dbReference type="InterPro" id="IPR008927">
    <property type="entry name" value="6-PGluconate_DH-like_C_sf"/>
</dbReference>
<keyword evidence="2 6" id="KW-0641">Proline biosynthesis</keyword>
<dbReference type="InterPro" id="IPR053790">
    <property type="entry name" value="P5CR-like_CS"/>
</dbReference>
<evidence type="ECO:0000259" key="10">
    <source>
        <dbReference type="Pfam" id="PF14748"/>
    </source>
</evidence>
<dbReference type="InterPro" id="IPR000304">
    <property type="entry name" value="Pyrroline-COOH_reductase"/>
</dbReference>
<dbReference type="NCBIfam" id="TIGR00112">
    <property type="entry name" value="proC"/>
    <property type="match status" value="1"/>
</dbReference>
<evidence type="ECO:0000256" key="7">
    <source>
        <dbReference type="NCBIfam" id="TIGR00112"/>
    </source>
</evidence>
<dbReference type="AlphaFoldDB" id="A0A841T930"/>
<keyword evidence="12" id="KW-1185">Reference proteome</keyword>
<dbReference type="RefSeq" id="WP_185177848.1">
    <property type="nucleotide sequence ID" value="NZ_CBCSEP010000013.1"/>
</dbReference>
<comment type="caution">
    <text evidence="11">The sequence shown here is derived from an EMBL/GenBank/DDBJ whole genome shotgun (WGS) entry which is preliminary data.</text>
</comment>
<dbReference type="Pfam" id="PF03807">
    <property type="entry name" value="F420_oxidored"/>
    <property type="match status" value="1"/>
</dbReference>
<evidence type="ECO:0000313" key="12">
    <source>
        <dbReference type="Proteomes" id="UP000574133"/>
    </source>
</evidence>
<dbReference type="PANTHER" id="PTHR11645">
    <property type="entry name" value="PYRROLINE-5-CARBOXYLATE REDUCTASE"/>
    <property type="match status" value="1"/>
</dbReference>
<dbReference type="Gene3D" id="3.40.50.720">
    <property type="entry name" value="NAD(P)-binding Rossmann-like Domain"/>
    <property type="match status" value="1"/>
</dbReference>
<feature type="domain" description="Pyrroline-5-carboxylate reductase catalytic N-terminal" evidence="9">
    <location>
        <begin position="17"/>
        <end position="116"/>
    </location>
</feature>
<name>A0A841T930_9BACL</name>
<keyword evidence="3 6" id="KW-0521">NADP</keyword>
<reference evidence="11 12" key="1">
    <citation type="submission" date="2020-08" db="EMBL/GenBank/DDBJ databases">
        <title>Cohnella phylogeny.</title>
        <authorList>
            <person name="Dunlap C."/>
        </authorList>
    </citation>
    <scope>NUCLEOTIDE SEQUENCE [LARGE SCALE GENOMIC DNA]</scope>
    <source>
        <strain evidence="11 12">DSM 103658</strain>
    </source>
</reference>
<dbReference type="Gene3D" id="1.10.3730.10">
    <property type="entry name" value="ProC C-terminal domain-like"/>
    <property type="match status" value="1"/>
</dbReference>
<accession>A0A841T930</accession>
<comment type="similarity">
    <text evidence="1 6 8">Belongs to the pyrroline-5-carboxylate reductase family.</text>
</comment>
<dbReference type="InterPro" id="IPR028939">
    <property type="entry name" value="P5C_Rdtase_cat_N"/>
</dbReference>
<dbReference type="PANTHER" id="PTHR11645:SF49">
    <property type="entry name" value="PYRROLINE-5-CARBOXYLATE REDUCTASE 1"/>
    <property type="match status" value="1"/>
</dbReference>
<evidence type="ECO:0000313" key="11">
    <source>
        <dbReference type="EMBL" id="MBB6676556.1"/>
    </source>
</evidence>
<comment type="pathway">
    <text evidence="6 8">Amino-acid biosynthesis; L-proline biosynthesis; L-proline from L-glutamate 5-semialdehyde: step 1/1.</text>
</comment>
<comment type="catalytic activity">
    <reaction evidence="6">
        <text>L-proline + NAD(+) = (S)-1-pyrroline-5-carboxylate + NADH + 2 H(+)</text>
        <dbReference type="Rhea" id="RHEA:14105"/>
        <dbReference type="ChEBI" id="CHEBI:15378"/>
        <dbReference type="ChEBI" id="CHEBI:17388"/>
        <dbReference type="ChEBI" id="CHEBI:57540"/>
        <dbReference type="ChEBI" id="CHEBI:57945"/>
        <dbReference type="ChEBI" id="CHEBI:60039"/>
        <dbReference type="EC" id="1.5.1.2"/>
    </reaction>
</comment>
<evidence type="ECO:0000256" key="3">
    <source>
        <dbReference type="ARBA" id="ARBA00022857"/>
    </source>
</evidence>
<evidence type="ECO:0000256" key="8">
    <source>
        <dbReference type="RuleBase" id="RU003903"/>
    </source>
</evidence>
<evidence type="ECO:0000256" key="2">
    <source>
        <dbReference type="ARBA" id="ARBA00022650"/>
    </source>
</evidence>
<protein>
    <recommendedName>
        <fullName evidence="6 7">Pyrroline-5-carboxylate reductase</fullName>
        <shortName evidence="6">P5C reductase</shortName>
        <shortName evidence="6">P5CR</shortName>
        <ecNumber evidence="6 7">1.5.1.2</ecNumber>
    </recommendedName>
    <alternativeName>
        <fullName evidence="6">PCA reductase</fullName>
    </alternativeName>
</protein>
<feature type="domain" description="Pyrroline-5-carboxylate reductase dimerisation" evidence="10">
    <location>
        <begin position="179"/>
        <end position="283"/>
    </location>
</feature>
<dbReference type="SUPFAM" id="SSF48179">
    <property type="entry name" value="6-phosphogluconate dehydrogenase C-terminal domain-like"/>
    <property type="match status" value="1"/>
</dbReference>
<dbReference type="GO" id="GO:0004735">
    <property type="term" value="F:pyrroline-5-carboxylate reductase activity"/>
    <property type="evidence" value="ECO:0007669"/>
    <property type="project" value="UniProtKB-UniRule"/>
</dbReference>
<dbReference type="PROSITE" id="PS00521">
    <property type="entry name" value="P5CR"/>
    <property type="match status" value="1"/>
</dbReference>
<dbReference type="FunFam" id="1.10.3730.10:FF:000001">
    <property type="entry name" value="Pyrroline-5-carboxylate reductase"/>
    <property type="match status" value="1"/>
</dbReference>
<dbReference type="GO" id="GO:0005737">
    <property type="term" value="C:cytoplasm"/>
    <property type="evidence" value="ECO:0007669"/>
    <property type="project" value="UniProtKB-SubCell"/>
</dbReference>
<dbReference type="EMBL" id="JACJVN010000019">
    <property type="protein sequence ID" value="MBB6676556.1"/>
    <property type="molecule type" value="Genomic_DNA"/>
</dbReference>
<dbReference type="SUPFAM" id="SSF51735">
    <property type="entry name" value="NAD(P)-binding Rossmann-fold domains"/>
    <property type="match status" value="1"/>
</dbReference>
<keyword evidence="6 8" id="KW-0028">Amino-acid biosynthesis</keyword>
<dbReference type="Proteomes" id="UP000574133">
    <property type="component" value="Unassembled WGS sequence"/>
</dbReference>
<dbReference type="EC" id="1.5.1.2" evidence="6 7"/>
<evidence type="ECO:0000256" key="1">
    <source>
        <dbReference type="ARBA" id="ARBA00005525"/>
    </source>
</evidence>
<dbReference type="InterPro" id="IPR029036">
    <property type="entry name" value="P5CR_dimer"/>
</dbReference>
<evidence type="ECO:0000256" key="6">
    <source>
        <dbReference type="HAMAP-Rule" id="MF_01925"/>
    </source>
</evidence>
<keyword evidence="6" id="KW-0963">Cytoplasm</keyword>
<evidence type="ECO:0000256" key="4">
    <source>
        <dbReference type="ARBA" id="ARBA00023002"/>
    </source>
</evidence>
<dbReference type="PIRSF" id="PIRSF000193">
    <property type="entry name" value="Pyrrol-5-carb_rd"/>
    <property type="match status" value="1"/>
</dbReference>
<comment type="catalytic activity">
    <reaction evidence="6 8">
        <text>L-proline + NADP(+) = (S)-1-pyrroline-5-carboxylate + NADPH + 2 H(+)</text>
        <dbReference type="Rhea" id="RHEA:14109"/>
        <dbReference type="ChEBI" id="CHEBI:15378"/>
        <dbReference type="ChEBI" id="CHEBI:17388"/>
        <dbReference type="ChEBI" id="CHEBI:57783"/>
        <dbReference type="ChEBI" id="CHEBI:58349"/>
        <dbReference type="ChEBI" id="CHEBI:60039"/>
        <dbReference type="EC" id="1.5.1.2"/>
    </reaction>
</comment>
<dbReference type="HAMAP" id="MF_01925">
    <property type="entry name" value="P5C_reductase"/>
    <property type="match status" value="1"/>
</dbReference>
<organism evidence="11 12">
    <name type="scientific">Cohnella lubricantis</name>
    <dbReference type="NCBI Taxonomy" id="2163172"/>
    <lineage>
        <taxon>Bacteria</taxon>
        <taxon>Bacillati</taxon>
        <taxon>Bacillota</taxon>
        <taxon>Bacilli</taxon>
        <taxon>Bacillales</taxon>
        <taxon>Paenibacillaceae</taxon>
        <taxon>Cohnella</taxon>
    </lineage>
</organism>